<organism evidence="8 9">
    <name type="scientific">Kluyveromyces dobzhanskii CBS 2104</name>
    <dbReference type="NCBI Taxonomy" id="1427455"/>
    <lineage>
        <taxon>Eukaryota</taxon>
        <taxon>Fungi</taxon>
        <taxon>Dikarya</taxon>
        <taxon>Ascomycota</taxon>
        <taxon>Saccharomycotina</taxon>
        <taxon>Saccharomycetes</taxon>
        <taxon>Saccharomycetales</taxon>
        <taxon>Saccharomycetaceae</taxon>
        <taxon>Kluyveromyces</taxon>
    </lineage>
</organism>
<keyword evidence="4 7" id="KW-0472">Membrane</keyword>
<dbReference type="OrthoDB" id="5585746at2759"/>
<dbReference type="PANTHER" id="PTHR20855:SF97">
    <property type="entry name" value="ADIPOR-LIKE RECEPTOR IZH3-RELATED"/>
    <property type="match status" value="1"/>
</dbReference>
<dbReference type="EMBL" id="CCBQ010000042">
    <property type="protein sequence ID" value="CDO94936.1"/>
    <property type="molecule type" value="Genomic_DNA"/>
</dbReference>
<keyword evidence="5" id="KW-0479">Metal-binding</keyword>
<keyword evidence="2 7" id="KW-0812">Transmembrane</keyword>
<feature type="compositionally biased region" description="Low complexity" evidence="6">
    <location>
        <begin position="178"/>
        <end position="187"/>
    </location>
</feature>
<evidence type="ECO:0000256" key="1">
    <source>
        <dbReference type="ARBA" id="ARBA00004141"/>
    </source>
</evidence>
<dbReference type="InterPro" id="IPR004254">
    <property type="entry name" value="AdipoR/HlyIII-related"/>
</dbReference>
<dbReference type="Proteomes" id="UP000031516">
    <property type="component" value="Unassembled WGS sequence"/>
</dbReference>
<comment type="subcellular location">
    <subcellularLocation>
        <location evidence="1">Membrane</location>
        <topology evidence="1">Multi-pass membrane protein</topology>
    </subcellularLocation>
</comment>
<dbReference type="GO" id="GO:0038023">
    <property type="term" value="F:signaling receptor activity"/>
    <property type="evidence" value="ECO:0007669"/>
    <property type="project" value="TreeGrafter"/>
</dbReference>
<dbReference type="GO" id="GO:0046872">
    <property type="term" value="F:metal ion binding"/>
    <property type="evidence" value="ECO:0007669"/>
    <property type="project" value="UniProtKB-KW"/>
</dbReference>
<evidence type="ECO:0000256" key="3">
    <source>
        <dbReference type="ARBA" id="ARBA00022989"/>
    </source>
</evidence>
<protein>
    <submittedName>
        <fullName evidence="8">WGS project CCBQ000000000 data, contig 00011</fullName>
    </submittedName>
</protein>
<accession>A0A0A8L7A2</accession>
<reference evidence="8 9" key="1">
    <citation type="submission" date="2014-03" db="EMBL/GenBank/DDBJ databases">
        <title>The genome of Kluyveromyces dobzhanskii.</title>
        <authorList>
            <person name="Nystedt B."/>
            <person name="Astrom S."/>
        </authorList>
    </citation>
    <scope>NUCLEOTIDE SEQUENCE [LARGE SCALE GENOMIC DNA]</scope>
    <source>
        <strain evidence="8 9">CBS 2104</strain>
    </source>
</reference>
<feature type="region of interest" description="Disordered" evidence="6">
    <location>
        <begin position="165"/>
        <end position="193"/>
    </location>
</feature>
<proteinExistence type="predicted"/>
<dbReference type="AlphaFoldDB" id="A0A0A8L7A2"/>
<dbReference type="GO" id="GO:0016020">
    <property type="term" value="C:membrane"/>
    <property type="evidence" value="ECO:0007669"/>
    <property type="project" value="UniProtKB-SubCell"/>
</dbReference>
<keyword evidence="9" id="KW-1185">Reference proteome</keyword>
<keyword evidence="3 7" id="KW-1133">Transmembrane helix</keyword>
<comment type="caution">
    <text evidence="8">The sequence shown here is derived from an EMBL/GenBank/DDBJ whole genome shotgun (WGS) entry which is preliminary data.</text>
</comment>
<gene>
    <name evidence="8" type="ORF">KLDO_g3189</name>
</gene>
<feature type="binding site" evidence="5">
    <location>
        <position position="400"/>
    </location>
    <ligand>
        <name>Zn(2+)</name>
        <dbReference type="ChEBI" id="CHEBI:29105"/>
    </ligand>
</feature>
<name>A0A0A8L7A2_9SACH</name>
<evidence type="ECO:0000313" key="9">
    <source>
        <dbReference type="Proteomes" id="UP000031516"/>
    </source>
</evidence>
<feature type="transmembrane region" description="Helical" evidence="7">
    <location>
        <begin position="521"/>
        <end position="539"/>
    </location>
</feature>
<feature type="transmembrane region" description="Helical" evidence="7">
    <location>
        <begin position="585"/>
        <end position="607"/>
    </location>
</feature>
<evidence type="ECO:0000256" key="2">
    <source>
        <dbReference type="ARBA" id="ARBA00022692"/>
    </source>
</evidence>
<feature type="transmembrane region" description="Helical" evidence="7">
    <location>
        <begin position="414"/>
        <end position="432"/>
    </location>
</feature>
<dbReference type="GO" id="GO:0006882">
    <property type="term" value="P:intracellular zinc ion homeostasis"/>
    <property type="evidence" value="ECO:0007669"/>
    <property type="project" value="TreeGrafter"/>
</dbReference>
<feature type="transmembrane region" description="Helical" evidence="7">
    <location>
        <begin position="343"/>
        <end position="360"/>
    </location>
</feature>
<evidence type="ECO:0000313" key="8">
    <source>
        <dbReference type="EMBL" id="CDO94936.1"/>
    </source>
</evidence>
<evidence type="ECO:0000256" key="4">
    <source>
        <dbReference type="ARBA" id="ARBA00023136"/>
    </source>
</evidence>
<dbReference type="Pfam" id="PF03006">
    <property type="entry name" value="HlyIII"/>
    <property type="match status" value="1"/>
</dbReference>
<dbReference type="PANTHER" id="PTHR20855">
    <property type="entry name" value="ADIPOR/PROGESTIN RECEPTOR-RELATED"/>
    <property type="match status" value="1"/>
</dbReference>
<sequence length="623" mass="71841">MSVSKEIGIEYASEKVEVIEKDFALSSKDEYVALTRLAKFIKLANQKLEKFEAVLPSNTVASTTSFPRQGLNKLRQRGRKFLRWNAKPVESTKKLSYQDYINDPNAPAFYKFLRRTTQELTSVLPETHADTLIAEEFEKSMNRSSITSPLVKFSQIYDDHFTTFSSSSTTLHSPTKGSTRSSSQNSSKTPRFDDFMSHSAVESSYSASSDDQCHNKDVSQYNSLNVSSFSINKSKLAHSDLISTTEEEKNVDLDTQQVIQTLDFLDEHLDLFIEDPLSIKKTIQLYNWDNACYLGRQRHLHFYELPFPWRENRYIIHGYRFYDSHLKSLLSIINWYGWHNETLNIWSHLFGAVYLAYLLLMELPTTKVFLSAEVPLFGKIIIQVFLAAGIKCLLSSSVWHTLNGTCRLPLRNKFACIDYTGITVLITASILSTEFVSVYNTSTQSLSLSMTIYMTCSLLLGVFGSFMNWSPRFDRPESRPFRIAFYVLLAGLGMLSFLHLTVRRGIEHSSQFFKPVWNRSIVWYLIGVVFYGSFIPERWRTDVELDCQIPTDAELCSNLDILTKHKHIHFRAVPSKSSRTGFLSLWWVDYFMASHTFWHFFVLLGVVGHYNALLDMFETKWHL</sequence>
<evidence type="ECO:0000256" key="7">
    <source>
        <dbReference type="SAM" id="Phobius"/>
    </source>
</evidence>
<feature type="transmembrane region" description="Helical" evidence="7">
    <location>
        <begin position="483"/>
        <end position="501"/>
    </location>
</feature>
<evidence type="ECO:0000256" key="6">
    <source>
        <dbReference type="SAM" id="MobiDB-lite"/>
    </source>
</evidence>
<keyword evidence="5" id="KW-0862">Zinc</keyword>
<evidence type="ECO:0000256" key="5">
    <source>
        <dbReference type="PIRSR" id="PIRSR604254-1"/>
    </source>
</evidence>
<feature type="transmembrane region" description="Helical" evidence="7">
    <location>
        <begin position="452"/>
        <end position="471"/>
    </location>
</feature>